<keyword evidence="8" id="KW-1185">Reference proteome</keyword>
<dbReference type="PRINTS" id="PR00935">
    <property type="entry name" value="BAND41"/>
</dbReference>
<dbReference type="InterPro" id="IPR019748">
    <property type="entry name" value="FERM_central"/>
</dbReference>
<feature type="region of interest" description="Disordered" evidence="5">
    <location>
        <begin position="538"/>
        <end position="964"/>
    </location>
</feature>
<dbReference type="AlphaFoldDB" id="A0A8S3QQ08"/>
<dbReference type="InterPro" id="IPR018980">
    <property type="entry name" value="FERM_PH-like_C"/>
</dbReference>
<accession>A0A8S3QQ08</accession>
<dbReference type="Pfam" id="PF00373">
    <property type="entry name" value="FERM_M"/>
    <property type="match status" value="1"/>
</dbReference>
<dbReference type="GO" id="GO:0031032">
    <property type="term" value="P:actomyosin structure organization"/>
    <property type="evidence" value="ECO:0007669"/>
    <property type="project" value="TreeGrafter"/>
</dbReference>
<dbReference type="EMBL" id="CAJPWZ010000654">
    <property type="protein sequence ID" value="CAG2197735.1"/>
    <property type="molecule type" value="Genomic_DNA"/>
</dbReference>
<evidence type="ECO:0000256" key="1">
    <source>
        <dbReference type="ARBA" id="ARBA00004282"/>
    </source>
</evidence>
<dbReference type="Gene3D" id="3.10.20.90">
    <property type="entry name" value="Phosphatidylinositol 3-kinase Catalytic Subunit, Chain A, domain 1"/>
    <property type="match status" value="1"/>
</dbReference>
<dbReference type="Pfam" id="PF09380">
    <property type="entry name" value="FERM_C"/>
    <property type="match status" value="1"/>
</dbReference>
<dbReference type="PANTHER" id="PTHR23280">
    <property type="entry name" value="4.1 G PROTEIN"/>
    <property type="match status" value="1"/>
</dbReference>
<evidence type="ECO:0000256" key="4">
    <source>
        <dbReference type="ARBA" id="ARBA00022949"/>
    </source>
</evidence>
<comment type="subcellular location">
    <subcellularLocation>
        <location evidence="1">Cell junction</location>
    </subcellularLocation>
    <subcellularLocation>
        <location evidence="2">Cytoplasm</location>
    </subcellularLocation>
</comment>
<dbReference type="GO" id="GO:0005886">
    <property type="term" value="C:plasma membrane"/>
    <property type="evidence" value="ECO:0007669"/>
    <property type="project" value="UniProtKB-ARBA"/>
</dbReference>
<dbReference type="PANTHER" id="PTHR23280:SF25">
    <property type="entry name" value="MOESIN_EZRIN_RADIXIN HOMOLOG 1"/>
    <property type="match status" value="1"/>
</dbReference>
<dbReference type="InterPro" id="IPR011993">
    <property type="entry name" value="PH-like_dom_sf"/>
</dbReference>
<protein>
    <recommendedName>
        <fullName evidence="6">FERM domain-containing protein</fullName>
    </recommendedName>
</protein>
<evidence type="ECO:0000313" key="8">
    <source>
        <dbReference type="Proteomes" id="UP000683360"/>
    </source>
</evidence>
<feature type="compositionally biased region" description="Low complexity" evidence="5">
    <location>
        <begin position="913"/>
        <end position="933"/>
    </location>
</feature>
<feature type="compositionally biased region" description="Acidic residues" evidence="5">
    <location>
        <begin position="539"/>
        <end position="549"/>
    </location>
</feature>
<feature type="compositionally biased region" description="Polar residues" evidence="5">
    <location>
        <begin position="643"/>
        <end position="653"/>
    </location>
</feature>
<evidence type="ECO:0000256" key="3">
    <source>
        <dbReference type="ARBA" id="ARBA00022490"/>
    </source>
</evidence>
<feature type="compositionally biased region" description="Polar residues" evidence="5">
    <location>
        <begin position="872"/>
        <end position="883"/>
    </location>
</feature>
<dbReference type="InterPro" id="IPR029071">
    <property type="entry name" value="Ubiquitin-like_domsf"/>
</dbReference>
<dbReference type="InterPro" id="IPR019749">
    <property type="entry name" value="Band_41_domain"/>
</dbReference>
<proteinExistence type="predicted"/>
<feature type="compositionally biased region" description="Basic and acidic residues" evidence="5">
    <location>
        <begin position="367"/>
        <end position="393"/>
    </location>
</feature>
<feature type="region of interest" description="Disordered" evidence="5">
    <location>
        <begin position="348"/>
        <end position="393"/>
    </location>
</feature>
<dbReference type="Gene3D" id="2.30.29.30">
    <property type="entry name" value="Pleckstrin-homology domain (PH domain)/Phosphotyrosine-binding domain (PTB)"/>
    <property type="match status" value="1"/>
</dbReference>
<dbReference type="CDD" id="cd17108">
    <property type="entry name" value="FERM_F1_EPB41L5_like"/>
    <property type="match status" value="1"/>
</dbReference>
<feature type="compositionally biased region" description="Polar residues" evidence="5">
    <location>
        <begin position="742"/>
        <end position="753"/>
    </location>
</feature>
<comment type="caution">
    <text evidence="7">The sequence shown here is derived from an EMBL/GenBank/DDBJ whole genome shotgun (WGS) entry which is preliminary data.</text>
</comment>
<sequence>MSKFFRFLSRRRTGRGVKRTEIGHPKKKNVVPCIVMLLDGTDFSIDLPKRSLGSALLEQVLYHLDIIEKDYFGLQYTDPHNVNHWLDITKPIKKQVKIGPPYTFRCKIKFYSSEPNNLHEELTRYQFFLQLKQDILTGKLPCPDDLQIELAAYALQSELGDYDPEIHTPGFISEFHLVPNQSEEMEVAIYEKYQTCKGQNPAQAELNYLNKVKWLEMYGVDMHIVMGRDGMEYRLGLTPTGVLVFEGSQKIGLFFWPKMTKLDFKGKKLTLIVVEDDDEGHEQEHIFLFRLQNEKACKHLWKCAVEHHAFFRLKGPVKGQNARQNFFRMGSRFRYSGRTEFQAASVSRARRSVRFERKPSQRYSRRQSFERREKEEKMRRDSERKKKREDRKLAVEVNVPVMPVAPLPASPTVKTPPTSPRTKQVAPKPFVTNGTPPIEGASAVDRLDTLVKGDGNTASGVTQESSEMSLKDASEMAQARIKGLVDNRTHVPARKNDVNISKNNQVKYPGGATTIPSDQMKCNILKAAKMEEERKGLLFEEDESEDEEHSDNVDGESIKSDSDQEHDPEVKQTTVHLNDLKLKTTNENRENERIMQNTVIKRPPVPKRSSQPSEIRISHNNTRNSQSDTRHSHSDSRTSQSSDINVRASTSGDTGRRISHGSDTGRRISQSEANSYSSSLPRNSTVTVNGIEQNRRRNLSSSTAHNEVFLTTATSTPFGTTDEAFTSTSTTKHTSESGKSLQRPSSPAVQITTPDSPKPPPRPPPPNRASTLPKRNSSKEGEIIIDFANKSDEEAAKSSGKPKPAPRTKLSNNPSNEKEGAPVLPPKPKNPFHDDMDQNETEKSLVNSFDKSGAIQTEITSDPVKEEDKSTEASLDQKLTPSSPKAGKSPSVTKKAEKGNPPKVAIESSFIGSKPSSRNPSTSSSKSLPSRTTFTKNVATHKSESSYGTSINGSDLSPWHVTPQESKTIERKVTLTTEL</sequence>
<evidence type="ECO:0000259" key="6">
    <source>
        <dbReference type="PROSITE" id="PS50057"/>
    </source>
</evidence>
<dbReference type="InterPro" id="IPR014352">
    <property type="entry name" value="FERM/acyl-CoA-bd_prot_sf"/>
</dbReference>
<dbReference type="SMART" id="SM00295">
    <property type="entry name" value="B41"/>
    <property type="match status" value="1"/>
</dbReference>
<dbReference type="FunFam" id="2.30.29.30:FF:000002">
    <property type="entry name" value="Band 4.1-like protein 5 isoform 1"/>
    <property type="match status" value="1"/>
</dbReference>
<dbReference type="InterPro" id="IPR035963">
    <property type="entry name" value="FERM_2"/>
</dbReference>
<organism evidence="7 8">
    <name type="scientific">Mytilus edulis</name>
    <name type="common">Blue mussel</name>
    <dbReference type="NCBI Taxonomy" id="6550"/>
    <lineage>
        <taxon>Eukaryota</taxon>
        <taxon>Metazoa</taxon>
        <taxon>Spiralia</taxon>
        <taxon>Lophotrochozoa</taxon>
        <taxon>Mollusca</taxon>
        <taxon>Bivalvia</taxon>
        <taxon>Autobranchia</taxon>
        <taxon>Pteriomorphia</taxon>
        <taxon>Mytilida</taxon>
        <taxon>Mytiloidea</taxon>
        <taxon>Mytilidae</taxon>
        <taxon>Mytilinae</taxon>
        <taxon>Mytilus</taxon>
    </lineage>
</organism>
<keyword evidence="4" id="KW-0965">Cell junction</keyword>
<dbReference type="SUPFAM" id="SSF47031">
    <property type="entry name" value="Second domain of FERM"/>
    <property type="match status" value="1"/>
</dbReference>
<feature type="compositionally biased region" description="Polar residues" evidence="5">
    <location>
        <begin position="412"/>
        <end position="422"/>
    </location>
</feature>
<feature type="compositionally biased region" description="Low complexity" evidence="5">
    <location>
        <begin position="726"/>
        <end position="740"/>
    </location>
</feature>
<dbReference type="SUPFAM" id="SSF54236">
    <property type="entry name" value="Ubiquitin-like"/>
    <property type="match status" value="1"/>
</dbReference>
<dbReference type="FunFam" id="1.20.80.10:FF:000003">
    <property type="entry name" value="Tyrosine-protein phosphatase non-receptor type 4"/>
    <property type="match status" value="1"/>
</dbReference>
<dbReference type="PROSITE" id="PS00661">
    <property type="entry name" value="FERM_2"/>
    <property type="match status" value="1"/>
</dbReference>
<dbReference type="GO" id="GO:0070161">
    <property type="term" value="C:anchoring junction"/>
    <property type="evidence" value="ECO:0007669"/>
    <property type="project" value="UniProtKB-SubCell"/>
</dbReference>
<dbReference type="CDD" id="cd13186">
    <property type="entry name" value="FERM_C_NBL4_NBL5"/>
    <property type="match status" value="1"/>
</dbReference>
<dbReference type="CDD" id="cd14473">
    <property type="entry name" value="FERM_B-lobe"/>
    <property type="match status" value="1"/>
</dbReference>
<evidence type="ECO:0000256" key="2">
    <source>
        <dbReference type="ARBA" id="ARBA00004496"/>
    </source>
</evidence>
<feature type="compositionally biased region" description="Polar residues" evidence="5">
    <location>
        <begin position="934"/>
        <end position="955"/>
    </location>
</feature>
<feature type="compositionally biased region" description="Pro residues" evidence="5">
    <location>
        <begin position="756"/>
        <end position="767"/>
    </location>
</feature>
<dbReference type="GO" id="GO:0005737">
    <property type="term" value="C:cytoplasm"/>
    <property type="evidence" value="ECO:0007669"/>
    <property type="project" value="UniProtKB-SubCell"/>
</dbReference>
<dbReference type="PROSITE" id="PS00660">
    <property type="entry name" value="FERM_1"/>
    <property type="match status" value="1"/>
</dbReference>
<feature type="compositionally biased region" description="Basic and acidic residues" evidence="5">
    <location>
        <begin position="578"/>
        <end position="593"/>
    </location>
</feature>
<reference evidence="7" key="1">
    <citation type="submission" date="2021-03" db="EMBL/GenBank/DDBJ databases">
        <authorList>
            <person name="Bekaert M."/>
        </authorList>
    </citation>
    <scope>NUCLEOTIDE SEQUENCE</scope>
</reference>
<evidence type="ECO:0000313" key="7">
    <source>
        <dbReference type="EMBL" id="CAG2197735.1"/>
    </source>
</evidence>
<name>A0A8S3QQ08_MYTED</name>
<dbReference type="InterPro" id="IPR018979">
    <property type="entry name" value="FERM_N"/>
</dbReference>
<dbReference type="GO" id="GO:0005856">
    <property type="term" value="C:cytoskeleton"/>
    <property type="evidence" value="ECO:0007669"/>
    <property type="project" value="TreeGrafter"/>
</dbReference>
<dbReference type="InterPro" id="IPR014847">
    <property type="entry name" value="FA"/>
</dbReference>
<dbReference type="Pfam" id="PF08736">
    <property type="entry name" value="FA"/>
    <property type="match status" value="1"/>
</dbReference>
<feature type="compositionally biased region" description="Polar residues" evidence="5">
    <location>
        <begin position="667"/>
        <end position="692"/>
    </location>
</feature>
<feature type="region of interest" description="Disordered" evidence="5">
    <location>
        <begin position="406"/>
        <end position="440"/>
    </location>
</feature>
<dbReference type="SMART" id="SM01195">
    <property type="entry name" value="FA"/>
    <property type="match status" value="1"/>
</dbReference>
<dbReference type="Pfam" id="PF09379">
    <property type="entry name" value="FERM_N"/>
    <property type="match status" value="1"/>
</dbReference>
<feature type="compositionally biased region" description="Basic and acidic residues" evidence="5">
    <location>
        <begin position="831"/>
        <end position="843"/>
    </location>
</feature>
<feature type="domain" description="FERM" evidence="6">
    <location>
        <begin position="31"/>
        <end position="315"/>
    </location>
</feature>
<dbReference type="SUPFAM" id="SSF50729">
    <property type="entry name" value="PH domain-like"/>
    <property type="match status" value="1"/>
</dbReference>
<dbReference type="OrthoDB" id="6235974at2759"/>
<feature type="compositionally biased region" description="Polar residues" evidence="5">
    <location>
        <begin position="608"/>
        <end position="624"/>
    </location>
</feature>
<dbReference type="SMART" id="SM01196">
    <property type="entry name" value="FERM_C"/>
    <property type="match status" value="1"/>
</dbReference>
<dbReference type="PROSITE" id="PS50057">
    <property type="entry name" value="FERM_3"/>
    <property type="match status" value="1"/>
</dbReference>
<gene>
    <name evidence="7" type="ORF">MEDL_12555</name>
</gene>
<dbReference type="FunFam" id="3.10.20.90:FF:000024">
    <property type="entry name" value="Erythrocyte membrane protein band 4.1-like 5"/>
    <property type="match status" value="1"/>
</dbReference>
<evidence type="ECO:0000256" key="5">
    <source>
        <dbReference type="SAM" id="MobiDB-lite"/>
    </source>
</evidence>
<dbReference type="Proteomes" id="UP000683360">
    <property type="component" value="Unassembled WGS sequence"/>
</dbReference>
<keyword evidence="3" id="KW-0963">Cytoplasm</keyword>
<feature type="compositionally biased region" description="Polar residues" evidence="5">
    <location>
        <begin position="844"/>
        <end position="860"/>
    </location>
</feature>
<dbReference type="Gene3D" id="1.20.80.10">
    <property type="match status" value="1"/>
</dbReference>
<dbReference type="InterPro" id="IPR019747">
    <property type="entry name" value="FERM_CS"/>
</dbReference>
<dbReference type="InterPro" id="IPR000299">
    <property type="entry name" value="FERM_domain"/>
</dbReference>
<feature type="compositionally biased region" description="Polar residues" evidence="5">
    <location>
        <begin position="699"/>
        <end position="725"/>
    </location>
</feature>
<feature type="compositionally biased region" description="Basic and acidic residues" evidence="5">
    <location>
        <begin position="550"/>
        <end position="570"/>
    </location>
</feature>